<comment type="similarity">
    <text evidence="1">Belongs to the glutaredoxin family.</text>
</comment>
<reference evidence="7" key="1">
    <citation type="journal article" date="2020" name="Nature">
        <title>Giant virus diversity and host interactions through global metagenomics.</title>
        <authorList>
            <person name="Schulz F."/>
            <person name="Roux S."/>
            <person name="Paez-Espino D."/>
            <person name="Jungbluth S."/>
            <person name="Walsh D.A."/>
            <person name="Denef V.J."/>
            <person name="McMahon K.D."/>
            <person name="Konstantinidis K.T."/>
            <person name="Eloe-Fadrosh E.A."/>
            <person name="Kyrpides N.C."/>
            <person name="Woyke T."/>
        </authorList>
    </citation>
    <scope>NUCLEOTIDE SEQUENCE</scope>
    <source>
        <strain evidence="7">GVMAG-M-3300020192-26</strain>
    </source>
</reference>
<organism evidence="7">
    <name type="scientific">viral metagenome</name>
    <dbReference type="NCBI Taxonomy" id="1070528"/>
    <lineage>
        <taxon>unclassified sequences</taxon>
        <taxon>metagenomes</taxon>
        <taxon>organismal metagenomes</taxon>
    </lineage>
</organism>
<evidence type="ECO:0000313" key="7">
    <source>
        <dbReference type="EMBL" id="QHT00933.1"/>
    </source>
</evidence>
<proteinExistence type="inferred from homology"/>
<dbReference type="Gene3D" id="3.40.30.10">
    <property type="entry name" value="Glutaredoxin"/>
    <property type="match status" value="1"/>
</dbReference>
<dbReference type="AlphaFoldDB" id="A0A6C0C9C9"/>
<protein>
    <recommendedName>
        <fullName evidence="6">Glutaredoxin domain-containing protein</fullName>
    </recommendedName>
</protein>
<dbReference type="SUPFAM" id="SSF52833">
    <property type="entry name" value="Thioredoxin-like"/>
    <property type="match status" value="1"/>
</dbReference>
<feature type="domain" description="Glutaredoxin" evidence="6">
    <location>
        <begin position="19"/>
        <end position="61"/>
    </location>
</feature>
<keyword evidence="5" id="KW-0676">Redox-active center</keyword>
<evidence type="ECO:0000259" key="6">
    <source>
        <dbReference type="Pfam" id="PF00462"/>
    </source>
</evidence>
<dbReference type="PANTHER" id="PTHR46679">
    <property type="match status" value="1"/>
</dbReference>
<dbReference type="PANTHER" id="PTHR46679:SF1">
    <property type="entry name" value="GLUTAREDOXIN-2, MITOCHONDRIAL"/>
    <property type="match status" value="1"/>
</dbReference>
<evidence type="ECO:0000256" key="4">
    <source>
        <dbReference type="ARBA" id="ARBA00023157"/>
    </source>
</evidence>
<name>A0A6C0C9C9_9ZZZZ</name>
<evidence type="ECO:0000256" key="1">
    <source>
        <dbReference type="ARBA" id="ARBA00007787"/>
    </source>
</evidence>
<evidence type="ECO:0000256" key="5">
    <source>
        <dbReference type="ARBA" id="ARBA00023284"/>
    </source>
</evidence>
<dbReference type="InterPro" id="IPR036249">
    <property type="entry name" value="Thioredoxin-like_sf"/>
</dbReference>
<keyword evidence="3" id="KW-0249">Electron transport</keyword>
<evidence type="ECO:0000256" key="3">
    <source>
        <dbReference type="ARBA" id="ARBA00022982"/>
    </source>
</evidence>
<keyword evidence="4" id="KW-1015">Disulfide bond</keyword>
<accession>A0A6C0C9C9</accession>
<dbReference type="GO" id="GO:0015035">
    <property type="term" value="F:protein-disulfide reductase activity"/>
    <property type="evidence" value="ECO:0007669"/>
    <property type="project" value="TreeGrafter"/>
</dbReference>
<dbReference type="Pfam" id="PF00462">
    <property type="entry name" value="Glutaredoxin"/>
    <property type="match status" value="1"/>
</dbReference>
<sequence>MDYPIIIKKILDADSDTFVMFYVTECPYCQRALKLLRDSNVKYKGYIIDKIPGGMPELLKTLTTYKDIVQFNDMHHTKPIIFYNNRFLGGADDLSRYLGV</sequence>
<dbReference type="InterPro" id="IPR002109">
    <property type="entry name" value="Glutaredoxin"/>
</dbReference>
<evidence type="ECO:0000256" key="2">
    <source>
        <dbReference type="ARBA" id="ARBA00022448"/>
    </source>
</evidence>
<dbReference type="EMBL" id="MN739361">
    <property type="protein sequence ID" value="QHT00933.1"/>
    <property type="molecule type" value="Genomic_DNA"/>
</dbReference>
<dbReference type="PROSITE" id="PS00195">
    <property type="entry name" value="GLUTAREDOXIN_1"/>
    <property type="match status" value="1"/>
</dbReference>
<keyword evidence="2" id="KW-0813">Transport</keyword>
<dbReference type="PROSITE" id="PS51354">
    <property type="entry name" value="GLUTAREDOXIN_2"/>
    <property type="match status" value="1"/>
</dbReference>
<dbReference type="InterPro" id="IPR011767">
    <property type="entry name" value="GLR_AS"/>
</dbReference>